<dbReference type="SUPFAM" id="SSF53474">
    <property type="entry name" value="alpha/beta-Hydrolases"/>
    <property type="match status" value="1"/>
</dbReference>
<evidence type="ECO:0000313" key="2">
    <source>
        <dbReference type="EMBL" id="CAA7402456.1"/>
    </source>
</evidence>
<dbReference type="InterPro" id="IPR029058">
    <property type="entry name" value="AB_hydrolase_fold"/>
</dbReference>
<dbReference type="OrthoDB" id="10022521at2759"/>
<feature type="transmembrane region" description="Helical" evidence="1">
    <location>
        <begin position="20"/>
        <end position="38"/>
    </location>
</feature>
<keyword evidence="3" id="KW-1185">Reference proteome</keyword>
<proteinExistence type="predicted"/>
<dbReference type="PANTHER" id="PTHR35128">
    <property type="entry name" value="SECRETION-REGULATING GUANINE NUCLEOTIDE EXCHANGE FACTOR"/>
    <property type="match status" value="1"/>
</dbReference>
<dbReference type="Gene3D" id="3.40.50.1820">
    <property type="entry name" value="alpha/beta hydrolase"/>
    <property type="match status" value="1"/>
</dbReference>
<evidence type="ECO:0000256" key="1">
    <source>
        <dbReference type="SAM" id="Phobius"/>
    </source>
</evidence>
<name>A0A7I8KYP0_SPIIN</name>
<keyword evidence="1" id="KW-0812">Transmembrane</keyword>
<keyword evidence="1" id="KW-1133">Transmembrane helix</keyword>
<gene>
    <name evidence="2" type="ORF">SI8410_09013134</name>
</gene>
<organism evidence="2 3">
    <name type="scientific">Spirodela intermedia</name>
    <name type="common">Intermediate duckweed</name>
    <dbReference type="NCBI Taxonomy" id="51605"/>
    <lineage>
        <taxon>Eukaryota</taxon>
        <taxon>Viridiplantae</taxon>
        <taxon>Streptophyta</taxon>
        <taxon>Embryophyta</taxon>
        <taxon>Tracheophyta</taxon>
        <taxon>Spermatophyta</taxon>
        <taxon>Magnoliopsida</taxon>
        <taxon>Liliopsida</taxon>
        <taxon>Araceae</taxon>
        <taxon>Lemnoideae</taxon>
        <taxon>Spirodela</taxon>
    </lineage>
</organism>
<reference evidence="2" key="1">
    <citation type="submission" date="2020-02" db="EMBL/GenBank/DDBJ databases">
        <authorList>
            <person name="Scholz U."/>
            <person name="Mascher M."/>
            <person name="Fiebig A."/>
        </authorList>
    </citation>
    <scope>NUCLEOTIDE SEQUENCE</scope>
</reference>
<sequence>MWKRPRKQIELFHAPRICRAGALIFSVSILTIFIILTFKNKRVSIYPSDSQHLKWNSFWSSLQFQPTVEFVNGTDIIWQIPNSPKAVLFLAHGCYGRAANFWDRSPSCQNCVGLPEERLIVLQALHQKYAVLTISSVGSCWSFGDEERRVRRIIQWWVGKHKIEKLPILALGASSGGYFVSAVAKDMKFSSIVLMIAEGLFDSMDVPSDYPPTLFVHMPKDRIRKLRIKRSMESLRNMGVPVDEVECKGFPLTPKFLSDRIPSLDETFSVKLFELFREKGFIDENNYMKSDGRATQWKEAVKEIEPSADDHEWTDHVQEELNLAFGYHEMTSLQMEDIIRWFESHLSVT</sequence>
<dbReference type="Proteomes" id="UP000663760">
    <property type="component" value="Chromosome 9"/>
</dbReference>
<protein>
    <submittedName>
        <fullName evidence="2">Uncharacterized protein</fullName>
    </submittedName>
</protein>
<dbReference type="AlphaFoldDB" id="A0A7I8KYP0"/>
<dbReference type="PANTHER" id="PTHR35128:SF1">
    <property type="entry name" value="SECRETION-REGULATING GUANINE NUCLEOTIDE EXCHANGE FACTOR"/>
    <property type="match status" value="1"/>
</dbReference>
<evidence type="ECO:0000313" key="3">
    <source>
        <dbReference type="Proteomes" id="UP000663760"/>
    </source>
</evidence>
<dbReference type="EMBL" id="LR746272">
    <property type="protein sequence ID" value="CAA7402456.1"/>
    <property type="molecule type" value="Genomic_DNA"/>
</dbReference>
<keyword evidence="1" id="KW-0472">Membrane</keyword>
<accession>A0A7I8KYP0</accession>